<dbReference type="InterPro" id="IPR029028">
    <property type="entry name" value="Alpha/beta_knot_MTases"/>
</dbReference>
<dbReference type="GO" id="GO:0002130">
    <property type="term" value="P:wobble position ribose methylation"/>
    <property type="evidence" value="ECO:0007669"/>
    <property type="project" value="TreeGrafter"/>
</dbReference>
<dbReference type="AlphaFoldDB" id="A0A6H3FCI7"/>
<reference evidence="9 10" key="1">
    <citation type="submission" date="2018-12" db="EMBL/GenBank/DDBJ databases">
        <title>First genome draft of Desulfovibrio legallis sp. nov.</title>
        <authorList>
            <person name="Ben Dhia O."/>
            <person name="Najjari A."/>
            <person name="Ferjani R."/>
            <person name="Fhoula I."/>
            <person name="Fardeau M.-L."/>
            <person name="Boudabbous A."/>
            <person name="Ouzari H.I."/>
        </authorList>
    </citation>
    <scope>NUCLEOTIDE SEQUENCE [LARGE SCALE GENOMIC DNA]</scope>
    <source>
        <strain evidence="9 10">H1T</strain>
    </source>
</reference>
<sequence length="157" mass="17230">MQIVLYEPEIPPNTGNVARLCAATGTPLHLIEPLGFKLEDRYLKRAGLDYWPHVRLRVWPSWQAFAAEGRQGGRLVFTSARDAATCTPLQHFAFAPDDCLVFGPETRGLPPEVLVLSAHRVRIPMREGGVRSLNLATSAGIVLYAALARTGLLEGWG</sequence>
<evidence type="ECO:0000256" key="6">
    <source>
        <dbReference type="HAMAP-Rule" id="MF_01885"/>
    </source>
</evidence>
<dbReference type="GO" id="GO:0008175">
    <property type="term" value="F:tRNA methyltransferase activity"/>
    <property type="evidence" value="ECO:0007669"/>
    <property type="project" value="UniProtKB-UniRule"/>
</dbReference>
<dbReference type="CDD" id="cd18094">
    <property type="entry name" value="SpoU-like_TrmL"/>
    <property type="match status" value="1"/>
</dbReference>
<gene>
    <name evidence="9" type="ORF">EB812_03005</name>
</gene>
<dbReference type="RefSeq" id="WP_118229854.1">
    <property type="nucleotide sequence ID" value="NZ_DBFBQU010000038.1"/>
</dbReference>
<evidence type="ECO:0000259" key="8">
    <source>
        <dbReference type="Pfam" id="PF00588"/>
    </source>
</evidence>
<keyword evidence="3 6" id="KW-0808">Transferase</keyword>
<evidence type="ECO:0000256" key="4">
    <source>
        <dbReference type="ARBA" id="ARBA00022691"/>
    </source>
</evidence>
<evidence type="ECO:0000256" key="5">
    <source>
        <dbReference type="ARBA" id="ARBA00022694"/>
    </source>
</evidence>
<feature type="domain" description="tRNA/rRNA methyltransferase SpoU type" evidence="8">
    <location>
        <begin position="2"/>
        <end position="144"/>
    </location>
</feature>
<feature type="binding site" evidence="6 7">
    <location>
        <position position="123"/>
    </location>
    <ligand>
        <name>S-adenosyl-L-methionine</name>
        <dbReference type="ChEBI" id="CHEBI:59789"/>
    </ligand>
</feature>
<evidence type="ECO:0000256" key="7">
    <source>
        <dbReference type="PIRSR" id="PIRSR029256-1"/>
    </source>
</evidence>
<dbReference type="HAMAP" id="MF_01885">
    <property type="entry name" value="tRNA_methyltr_TrmL"/>
    <property type="match status" value="1"/>
</dbReference>
<feature type="binding site" evidence="6 7">
    <location>
        <position position="103"/>
    </location>
    <ligand>
        <name>S-adenosyl-L-methionine</name>
        <dbReference type="ChEBI" id="CHEBI:59789"/>
    </ligand>
</feature>
<dbReference type="GO" id="GO:0008757">
    <property type="term" value="F:S-adenosylmethionine-dependent methyltransferase activity"/>
    <property type="evidence" value="ECO:0007669"/>
    <property type="project" value="UniProtKB-UniRule"/>
</dbReference>
<dbReference type="Pfam" id="PF00588">
    <property type="entry name" value="SpoU_methylase"/>
    <property type="match status" value="1"/>
</dbReference>
<dbReference type="InterPro" id="IPR016914">
    <property type="entry name" value="TrmL"/>
</dbReference>
<feature type="binding site" evidence="6 7">
    <location>
        <position position="132"/>
    </location>
    <ligand>
        <name>S-adenosyl-L-methionine</name>
        <dbReference type="ChEBI" id="CHEBI:59789"/>
    </ligand>
</feature>
<keyword evidence="4 6" id="KW-0949">S-adenosyl-L-methionine</keyword>
<comment type="subcellular location">
    <subcellularLocation>
        <location evidence="6">Cytoplasm</location>
    </subcellularLocation>
</comment>
<keyword evidence="5 6" id="KW-0819">tRNA processing</keyword>
<evidence type="ECO:0000313" key="10">
    <source>
        <dbReference type="Proteomes" id="UP000292919"/>
    </source>
</evidence>
<proteinExistence type="inferred from homology"/>
<keyword evidence="10" id="KW-1185">Reference proteome</keyword>
<evidence type="ECO:0000256" key="1">
    <source>
        <dbReference type="ARBA" id="ARBA00022490"/>
    </source>
</evidence>
<evidence type="ECO:0000313" key="9">
    <source>
        <dbReference type="EMBL" id="TBH81077.1"/>
    </source>
</evidence>
<dbReference type="GO" id="GO:0003723">
    <property type="term" value="F:RNA binding"/>
    <property type="evidence" value="ECO:0007669"/>
    <property type="project" value="InterPro"/>
</dbReference>
<evidence type="ECO:0000256" key="3">
    <source>
        <dbReference type="ARBA" id="ARBA00022679"/>
    </source>
</evidence>
<comment type="similarity">
    <text evidence="6">Belongs to the class IV-like SAM-binding methyltransferase superfamily. RNA methyltransferase TrmH family. TrmL subfamily.</text>
</comment>
<dbReference type="PIRSF" id="PIRSF029256">
    <property type="entry name" value="SpoU_TrmH_prd"/>
    <property type="match status" value="1"/>
</dbReference>
<dbReference type="PANTHER" id="PTHR42971:SF1">
    <property type="entry name" value="TRNA (CYTIDINE(34)-2'-O)-METHYLTRANSFERASE"/>
    <property type="match status" value="1"/>
</dbReference>
<protein>
    <recommendedName>
        <fullName evidence="6">Putative tRNA (cytidine(34)-2'-O)-methyltransferase</fullName>
        <ecNumber evidence="6">2.1.1.207</ecNumber>
    </recommendedName>
    <alternativeName>
        <fullName evidence="6">tRNA (cytidine/uridine-2'-O-)-methyltransferase</fullName>
    </alternativeName>
</protein>
<dbReference type="Gene3D" id="3.40.1280.10">
    <property type="match status" value="1"/>
</dbReference>
<evidence type="ECO:0000256" key="2">
    <source>
        <dbReference type="ARBA" id="ARBA00022603"/>
    </source>
</evidence>
<organism evidence="9 10">
    <name type="scientific">Desulfovibrio legallii</name>
    <dbReference type="NCBI Taxonomy" id="571438"/>
    <lineage>
        <taxon>Bacteria</taxon>
        <taxon>Pseudomonadati</taxon>
        <taxon>Thermodesulfobacteriota</taxon>
        <taxon>Desulfovibrionia</taxon>
        <taxon>Desulfovibrionales</taxon>
        <taxon>Desulfovibrionaceae</taxon>
        <taxon>Desulfovibrio</taxon>
    </lineage>
</organism>
<dbReference type="InterPro" id="IPR001537">
    <property type="entry name" value="SpoU_MeTrfase"/>
</dbReference>
<comment type="function">
    <text evidence="6">Could methylate the ribose at the nucleotide 34 wobble position in tRNA.</text>
</comment>
<keyword evidence="2 6" id="KW-0489">Methyltransferase</keyword>
<comment type="catalytic activity">
    <reaction evidence="6">
        <text>5-carboxymethylaminomethyluridine(34) in tRNA(Leu) + S-adenosyl-L-methionine = 5-carboxymethylaminomethyl-2'-O-methyluridine(34) in tRNA(Leu) + S-adenosyl-L-homocysteine + H(+)</text>
        <dbReference type="Rhea" id="RHEA:43088"/>
        <dbReference type="Rhea" id="RHEA-COMP:10333"/>
        <dbReference type="Rhea" id="RHEA-COMP:10334"/>
        <dbReference type="ChEBI" id="CHEBI:15378"/>
        <dbReference type="ChEBI" id="CHEBI:57856"/>
        <dbReference type="ChEBI" id="CHEBI:59789"/>
        <dbReference type="ChEBI" id="CHEBI:74508"/>
        <dbReference type="ChEBI" id="CHEBI:74511"/>
        <dbReference type="EC" id="2.1.1.207"/>
    </reaction>
</comment>
<comment type="catalytic activity">
    <reaction evidence="6">
        <text>cytidine(34) in tRNA + S-adenosyl-L-methionine = 2'-O-methylcytidine(34) in tRNA + S-adenosyl-L-homocysteine + H(+)</text>
        <dbReference type="Rhea" id="RHEA:43084"/>
        <dbReference type="Rhea" id="RHEA-COMP:10331"/>
        <dbReference type="Rhea" id="RHEA-COMP:10332"/>
        <dbReference type="ChEBI" id="CHEBI:15378"/>
        <dbReference type="ChEBI" id="CHEBI:57856"/>
        <dbReference type="ChEBI" id="CHEBI:59789"/>
        <dbReference type="ChEBI" id="CHEBI:74495"/>
        <dbReference type="ChEBI" id="CHEBI:82748"/>
        <dbReference type="EC" id="2.1.1.207"/>
    </reaction>
</comment>
<dbReference type="GO" id="GO:0005737">
    <property type="term" value="C:cytoplasm"/>
    <property type="evidence" value="ECO:0007669"/>
    <property type="project" value="UniProtKB-SubCell"/>
</dbReference>
<dbReference type="Proteomes" id="UP000292919">
    <property type="component" value="Unassembled WGS sequence"/>
</dbReference>
<name>A0A6H3FCI7_9BACT</name>
<comment type="caution">
    <text evidence="6">Lacks conserved residue(s) required for the propagation of feature annotation.</text>
</comment>
<accession>A0A6H3FCI7</accession>
<keyword evidence="1 6" id="KW-0963">Cytoplasm</keyword>
<dbReference type="SUPFAM" id="SSF75217">
    <property type="entry name" value="alpha/beta knot"/>
    <property type="match status" value="1"/>
</dbReference>
<comment type="caution">
    <text evidence="9">The sequence shown here is derived from an EMBL/GenBank/DDBJ whole genome shotgun (WGS) entry which is preliminary data.</text>
</comment>
<dbReference type="InterPro" id="IPR029026">
    <property type="entry name" value="tRNA_m1G_MTases_N"/>
</dbReference>
<dbReference type="EC" id="2.1.1.207" evidence="6"/>
<dbReference type="PANTHER" id="PTHR42971">
    <property type="entry name" value="TRNA (CYTIDINE(34)-2'-O)-METHYLTRANSFERASE"/>
    <property type="match status" value="1"/>
</dbReference>
<dbReference type="EMBL" id="SIXC01000003">
    <property type="protein sequence ID" value="TBH81077.1"/>
    <property type="molecule type" value="Genomic_DNA"/>
</dbReference>